<comment type="caution">
    <text evidence="3">The sequence shown here is derived from an EMBL/GenBank/DDBJ whole genome shotgun (WGS) entry which is preliminary data.</text>
</comment>
<accession>A0A3M6W5X3</accession>
<dbReference type="Pfam" id="PF24802">
    <property type="entry name" value="DUF7703"/>
    <property type="match status" value="1"/>
</dbReference>
<keyword evidence="1" id="KW-1133">Transmembrane helix</keyword>
<proteinExistence type="predicted"/>
<dbReference type="OrthoDB" id="405906at2759"/>
<dbReference type="Proteomes" id="UP000281245">
    <property type="component" value="Unassembled WGS sequence"/>
</dbReference>
<reference evidence="3 4" key="1">
    <citation type="journal article" date="2018" name="BMC Genomics">
        <title>Genomic evidence for intraspecific hybridization in a clonal and extremely halotolerant yeast.</title>
        <authorList>
            <person name="Gostincar C."/>
            <person name="Stajich J.E."/>
            <person name="Zupancic J."/>
            <person name="Zalar P."/>
            <person name="Gunde-Cimerman N."/>
        </authorList>
    </citation>
    <scope>NUCLEOTIDE SEQUENCE [LARGE SCALE GENOMIC DNA]</scope>
    <source>
        <strain evidence="3 4">EXF-6656</strain>
    </source>
</reference>
<feature type="transmembrane region" description="Helical" evidence="1">
    <location>
        <begin position="38"/>
        <end position="59"/>
    </location>
</feature>
<keyword evidence="1" id="KW-0472">Membrane</keyword>
<organism evidence="3 4">
    <name type="scientific">Hortaea werneckii</name>
    <name type="common">Black yeast</name>
    <name type="synonym">Cladosporium werneckii</name>
    <dbReference type="NCBI Taxonomy" id="91943"/>
    <lineage>
        <taxon>Eukaryota</taxon>
        <taxon>Fungi</taxon>
        <taxon>Dikarya</taxon>
        <taxon>Ascomycota</taxon>
        <taxon>Pezizomycotina</taxon>
        <taxon>Dothideomycetes</taxon>
        <taxon>Dothideomycetidae</taxon>
        <taxon>Mycosphaerellales</taxon>
        <taxon>Teratosphaeriaceae</taxon>
        <taxon>Hortaea</taxon>
    </lineage>
</organism>
<dbReference type="PANTHER" id="PTHR37013:SF3">
    <property type="entry name" value="INTEGRAL MEMBRANE PROTEIN (AFU_ORTHOLOGUE AFUA_1G05950)"/>
    <property type="match status" value="1"/>
</dbReference>
<keyword evidence="1" id="KW-0812">Transmembrane</keyword>
<evidence type="ECO:0000256" key="1">
    <source>
        <dbReference type="SAM" id="Phobius"/>
    </source>
</evidence>
<evidence type="ECO:0000259" key="2">
    <source>
        <dbReference type="Pfam" id="PF24802"/>
    </source>
</evidence>
<evidence type="ECO:0000313" key="3">
    <source>
        <dbReference type="EMBL" id="RMX73878.1"/>
    </source>
</evidence>
<sequence>MSRYGHINIAVMTFNEALVKDLHDTTTFFNGTFDGTTVVVVVCCTLALNSAVMLMLLIFTTFRKFHGLYFWALVVASSAIIPYQIGFMIEYFQLTSQLAGLIITTWGWPAMVTGQSLVLYSRLGIVLGKGQAHVLKAVKWMVIVDGVVFHRTSIDELVVVVFGAYYVPPGKHWMDAYRYIEKIQMTGFTLQEFIISGLYVWRTLEILKTTNYSRRRTRRTMWQLCVINAMIIVADIGLLVVEYQDRHVVEQALKGAVYGMKLKLEFAILSKLVGMTKRNDMTYLGAFEDFDESLDQERSGSSGRCHSTKETKTGEGRGCEVLVTTERRTTAQANFNHSPQSVGFPVVHCTHLSPPEIHCEDAGILYTADERRRRKTLKEDVYAAVCRDLAS</sequence>
<evidence type="ECO:0000313" key="4">
    <source>
        <dbReference type="Proteomes" id="UP000281245"/>
    </source>
</evidence>
<dbReference type="PANTHER" id="PTHR37013">
    <property type="entry name" value="INTEGRAL MEMBRANE PROTEIN (AFU_ORTHOLOGUE AFUA_1G05950)-RELATED"/>
    <property type="match status" value="1"/>
</dbReference>
<feature type="transmembrane region" description="Helical" evidence="1">
    <location>
        <begin position="68"/>
        <end position="92"/>
    </location>
</feature>
<name>A0A3M6W5X3_HORWE</name>
<feature type="transmembrane region" description="Helical" evidence="1">
    <location>
        <begin position="179"/>
        <end position="201"/>
    </location>
</feature>
<dbReference type="EMBL" id="QWIJ01001684">
    <property type="protein sequence ID" value="RMX73878.1"/>
    <property type="molecule type" value="Genomic_DNA"/>
</dbReference>
<dbReference type="VEuPathDB" id="FungiDB:BTJ68_14827"/>
<feature type="transmembrane region" description="Helical" evidence="1">
    <location>
        <begin position="140"/>
        <end position="167"/>
    </location>
</feature>
<gene>
    <name evidence="3" type="ORF">D0869_13159</name>
</gene>
<feature type="transmembrane region" description="Helical" evidence="1">
    <location>
        <begin position="98"/>
        <end position="120"/>
    </location>
</feature>
<dbReference type="InterPro" id="IPR056120">
    <property type="entry name" value="DUF7703"/>
</dbReference>
<dbReference type="AlphaFoldDB" id="A0A3M6W5X3"/>
<feature type="transmembrane region" description="Helical" evidence="1">
    <location>
        <begin position="221"/>
        <end position="241"/>
    </location>
</feature>
<feature type="domain" description="DUF7703" evidence="2">
    <location>
        <begin position="38"/>
        <end position="278"/>
    </location>
</feature>
<protein>
    <recommendedName>
        <fullName evidence="2">DUF7703 domain-containing protein</fullName>
    </recommendedName>
</protein>